<evidence type="ECO:0000256" key="1">
    <source>
        <dbReference type="SAM" id="SignalP"/>
    </source>
</evidence>
<dbReference type="AlphaFoldDB" id="M3K3N5"/>
<dbReference type="OMA" id="ADSEDIY"/>
<organism evidence="2 3">
    <name type="scientific">Candida maltosa (strain Xu316)</name>
    <name type="common">Yeast</name>
    <dbReference type="NCBI Taxonomy" id="1245528"/>
    <lineage>
        <taxon>Eukaryota</taxon>
        <taxon>Fungi</taxon>
        <taxon>Dikarya</taxon>
        <taxon>Ascomycota</taxon>
        <taxon>Saccharomycotina</taxon>
        <taxon>Pichiomycetes</taxon>
        <taxon>Debaryomycetaceae</taxon>
        <taxon>Candida/Lodderomyces clade</taxon>
        <taxon>Candida</taxon>
    </lineage>
</organism>
<accession>M3K3N5</accession>
<dbReference type="Proteomes" id="UP000011777">
    <property type="component" value="Unassembled WGS sequence"/>
</dbReference>
<dbReference type="EMBL" id="AOGT01000696">
    <property type="protein sequence ID" value="EMG49364.1"/>
    <property type="molecule type" value="Genomic_DNA"/>
</dbReference>
<dbReference type="eggNOG" id="ENOG502RPZ0">
    <property type="taxonomic scope" value="Eukaryota"/>
</dbReference>
<dbReference type="STRING" id="1245528.M3K3N5"/>
<evidence type="ECO:0000313" key="3">
    <source>
        <dbReference type="Proteomes" id="UP000011777"/>
    </source>
</evidence>
<keyword evidence="1" id="KW-0732">Signal</keyword>
<proteinExistence type="predicted"/>
<feature type="chain" id="PRO_5004035187" evidence="1">
    <location>
        <begin position="19"/>
        <end position="300"/>
    </location>
</feature>
<reference evidence="2 3" key="1">
    <citation type="submission" date="2013-02" db="EMBL/GenBank/DDBJ databases">
        <title>Genome sequence of Candida maltosa Xu316, a potential industrial strain for xylitol and ethanol production.</title>
        <authorList>
            <person name="Yu J."/>
            <person name="Wang Q."/>
            <person name="Geng X."/>
            <person name="Bao W."/>
            <person name="He P."/>
            <person name="Cai J."/>
        </authorList>
    </citation>
    <scope>NUCLEOTIDE SEQUENCE [LARGE SCALE GENOMIC DNA]</scope>
    <source>
        <strain evidence="3">Xu316</strain>
    </source>
</reference>
<evidence type="ECO:0000313" key="2">
    <source>
        <dbReference type="EMBL" id="EMG49364.1"/>
    </source>
</evidence>
<comment type="caution">
    <text evidence="2">The sequence shown here is derived from an EMBL/GenBank/DDBJ whole genome shotgun (WGS) entry which is preliminary data.</text>
</comment>
<dbReference type="OrthoDB" id="4093337at2759"/>
<feature type="signal peptide" evidence="1">
    <location>
        <begin position="1"/>
        <end position="18"/>
    </location>
</feature>
<sequence>MKLLYSYLTFFLFAFTFAQQISQPVGSALQVRDNSSSDNSQVDIEVDQYLKQLVAALGLPQSGNLTKRDAPDNPALTAAFTALNQSGTGVQIVHGLATNSATQGSTISLVEQYIKTTGLTKILSAADQSGLAVSIVMRFFINYSLVPDLWKIIVALWNSGIISLNKRALGDLIGGLVGGVISGINNVLTGVQQSILSSVISIINTVTDLTTICSSLNKSGLAVSVLEDLITTTDGQSFLVKFITQAVNDGVITFGILIDALKGSGIVTDTFSTIIGNSTYRKIIFIWAVKNLVSLIQYIF</sequence>
<name>M3K3N5_CANMX</name>
<dbReference type="HOGENOM" id="CLU_990446_0_0_1"/>
<keyword evidence="3" id="KW-1185">Reference proteome</keyword>
<protein>
    <submittedName>
        <fullName evidence="2">Uncharacterized protein</fullName>
    </submittedName>
</protein>
<gene>
    <name evidence="2" type="ORF">G210_5879</name>
</gene>